<gene>
    <name evidence="1" type="ORF">GPA27_18045</name>
</gene>
<sequence>MGFATTKRHVYSSGHPARGSGLTNPFGLMKSLDGGKTWQRLGMEGEADFHLLAAGFETDAVFVYSAARNSRMSAPGYYHTTDDGFAWARATAEGLRGEPAAVAAHPREPRTVAVATRAGAFVSRDAGERFAPVAEGQSVSVFFDLEGAHLWVGGYAGRATLTRIALAGGQAEPVTIPAIADDAVAYIAQNPVRRSELAIATFKRDVYLSADGGRTWKPIAQQGVAR</sequence>
<dbReference type="NCBIfam" id="NF045728">
    <property type="entry name" value="glycosyl_F510_1955"/>
    <property type="match status" value="1"/>
</dbReference>
<dbReference type="SUPFAM" id="SSF110296">
    <property type="entry name" value="Oligoxyloglucan reducing end-specific cellobiohydrolase"/>
    <property type="match status" value="1"/>
</dbReference>
<name>A0ABX1NJ39_9RHOO</name>
<proteinExistence type="predicted"/>
<dbReference type="EMBL" id="WTVS01000041">
    <property type="protein sequence ID" value="NMF99284.1"/>
    <property type="molecule type" value="Genomic_DNA"/>
</dbReference>
<dbReference type="GO" id="GO:0016787">
    <property type="term" value="F:hydrolase activity"/>
    <property type="evidence" value="ECO:0007669"/>
    <property type="project" value="UniProtKB-KW"/>
</dbReference>
<evidence type="ECO:0000313" key="2">
    <source>
        <dbReference type="Proteomes" id="UP000634522"/>
    </source>
</evidence>
<dbReference type="Gene3D" id="2.130.10.10">
    <property type="entry name" value="YVTN repeat-like/Quinoprotein amine dehydrogenase"/>
    <property type="match status" value="1"/>
</dbReference>
<keyword evidence="1" id="KW-0378">Hydrolase</keyword>
<dbReference type="InterPro" id="IPR054817">
    <property type="entry name" value="Glycosyl_F510_1955-like"/>
</dbReference>
<organism evidence="1 2">
    <name type="scientific">Aromatoleum toluolicum</name>
    <dbReference type="NCBI Taxonomy" id="90060"/>
    <lineage>
        <taxon>Bacteria</taxon>
        <taxon>Pseudomonadati</taxon>
        <taxon>Pseudomonadota</taxon>
        <taxon>Betaproteobacteria</taxon>
        <taxon>Rhodocyclales</taxon>
        <taxon>Rhodocyclaceae</taxon>
        <taxon>Aromatoleum</taxon>
    </lineage>
</organism>
<protein>
    <submittedName>
        <fullName evidence="1">Glycosyl hydrolase</fullName>
    </submittedName>
</protein>
<dbReference type="InterPro" id="IPR015943">
    <property type="entry name" value="WD40/YVTN_repeat-like_dom_sf"/>
</dbReference>
<accession>A0ABX1NJ39</accession>
<evidence type="ECO:0000313" key="1">
    <source>
        <dbReference type="EMBL" id="NMF99284.1"/>
    </source>
</evidence>
<reference evidence="1 2" key="1">
    <citation type="submission" date="2019-12" db="EMBL/GenBank/DDBJ databases">
        <title>Comparative genomics gives insights into the taxonomy of the Azoarcus-Aromatoleum group and reveals separate origins of nif in the plant-associated Azoarcus and non-plant-associated Aromatoleum sub-groups.</title>
        <authorList>
            <person name="Lafos M."/>
            <person name="Maluk M."/>
            <person name="Batista M."/>
            <person name="Junghare M."/>
            <person name="Carmona M."/>
            <person name="Faoro H."/>
            <person name="Cruz L.M."/>
            <person name="Battistoni F."/>
            <person name="De Souza E."/>
            <person name="Pedrosa F."/>
            <person name="Chen W.-M."/>
            <person name="Poole P.S."/>
            <person name="Dixon R.A."/>
            <person name="James E.K."/>
        </authorList>
    </citation>
    <scope>NUCLEOTIDE SEQUENCE [LARGE SCALE GENOMIC DNA]</scope>
    <source>
        <strain evidence="1 2">T</strain>
    </source>
</reference>
<comment type="caution">
    <text evidence="1">The sequence shown here is derived from an EMBL/GenBank/DDBJ whole genome shotgun (WGS) entry which is preliminary data.</text>
</comment>
<dbReference type="Proteomes" id="UP000634522">
    <property type="component" value="Unassembled WGS sequence"/>
</dbReference>
<keyword evidence="2" id="KW-1185">Reference proteome</keyword>